<dbReference type="PATRIC" id="fig|1440762.4.peg.3533"/>
<sequence>MSPNHSSTYIERPVDARSERACRAWARAGGTVCAIATLISMAYSAEWKIRMMLSDPLAWMTTLVAIAAGLVGGYALGVHLHVPSDD</sequence>
<evidence type="ECO:0000256" key="1">
    <source>
        <dbReference type="SAM" id="Phobius"/>
    </source>
</evidence>
<proteinExistence type="predicted"/>
<dbReference type="AlphaFoldDB" id="A0A0G9GYD9"/>
<protein>
    <submittedName>
        <fullName evidence="2">Uncharacterized protein</fullName>
    </submittedName>
</protein>
<dbReference type="Proteomes" id="UP000035481">
    <property type="component" value="Unassembled WGS sequence"/>
</dbReference>
<evidence type="ECO:0000313" key="3">
    <source>
        <dbReference type="Proteomes" id="UP000035481"/>
    </source>
</evidence>
<reference evidence="2 3" key="1">
    <citation type="journal article" date="2015" name="Antonie Van Leeuwenhoek">
        <title>A phylogenomic and molecular marker based taxonomic framework for the order Xanthomonadales: proposal to transfer the families Algiphilaceae and Solimonadaceae to the order Nevskiales ord. nov. and to create a new family within the order Xanthomonadales, the family Rhodanobacteraceae fam. nov., containing the genus Rhodanobacter and its closest relatives.</title>
        <authorList>
            <person name="Naushad S."/>
            <person name="Adeolu M."/>
            <person name="Wong S."/>
            <person name="Sohail M."/>
            <person name="Schellhorn H.E."/>
            <person name="Gupta R.S."/>
        </authorList>
    </citation>
    <scope>NUCLEOTIDE SEQUENCE [LARGE SCALE GENOMIC DNA]</scope>
    <source>
        <strain evidence="2 3">DSM 16301</strain>
    </source>
</reference>
<accession>A0A0G9GYD9</accession>
<keyword evidence="1" id="KW-1133">Transmembrane helix</keyword>
<evidence type="ECO:0000313" key="2">
    <source>
        <dbReference type="EMBL" id="KLD61954.1"/>
    </source>
</evidence>
<dbReference type="OrthoDB" id="5959315at2"/>
<dbReference type="EMBL" id="JPLA01000068">
    <property type="protein sequence ID" value="KLD61954.1"/>
    <property type="molecule type" value="Genomic_DNA"/>
</dbReference>
<feature type="transmembrane region" description="Helical" evidence="1">
    <location>
        <begin position="24"/>
        <end position="45"/>
    </location>
</feature>
<keyword evidence="1" id="KW-0812">Transmembrane</keyword>
<comment type="caution">
    <text evidence="2">The sequence shown here is derived from an EMBL/GenBank/DDBJ whole genome shotgun (WGS) entry which is preliminary data.</text>
</comment>
<organism evidence="2 3">
    <name type="scientific">Dyella japonica DSM 16301</name>
    <dbReference type="NCBI Taxonomy" id="1440762"/>
    <lineage>
        <taxon>Bacteria</taxon>
        <taxon>Pseudomonadati</taxon>
        <taxon>Pseudomonadota</taxon>
        <taxon>Gammaproteobacteria</taxon>
        <taxon>Lysobacterales</taxon>
        <taxon>Rhodanobacteraceae</taxon>
        <taxon>Dyella</taxon>
    </lineage>
</organism>
<name>A0A0G9GYD9_9GAMM</name>
<feature type="transmembrane region" description="Helical" evidence="1">
    <location>
        <begin position="57"/>
        <end position="76"/>
    </location>
</feature>
<dbReference type="RefSeq" id="WP_046973330.1">
    <property type="nucleotide sequence ID" value="NZ_JPLA01000068.1"/>
</dbReference>
<keyword evidence="1" id="KW-0472">Membrane</keyword>
<gene>
    <name evidence="2" type="ORF">Y882_18300</name>
</gene>